<dbReference type="SUPFAM" id="SSF53850">
    <property type="entry name" value="Periplasmic binding protein-like II"/>
    <property type="match status" value="1"/>
</dbReference>
<accession>A0A2A7S6H1</accession>
<dbReference type="RefSeq" id="WP_098154192.1">
    <property type="nucleotide sequence ID" value="NZ_CADEVR010000015.1"/>
</dbReference>
<comment type="caution">
    <text evidence="6">The sequence shown here is derived from an EMBL/GenBank/DDBJ whole genome shotgun (WGS) entry which is preliminary data.</text>
</comment>
<keyword evidence="2" id="KW-0805">Transcription regulation</keyword>
<reference evidence="7" key="1">
    <citation type="submission" date="2017-09" db="EMBL/GenBank/DDBJ databases">
        <title>FDA dAtabase for Regulatory Grade micrObial Sequences (FDA-ARGOS): Supporting development and validation of Infectious Disease Dx tests.</title>
        <authorList>
            <person name="Minogue T."/>
            <person name="Wolcott M."/>
            <person name="Wasieloski L."/>
            <person name="Aguilar W."/>
            <person name="Moore D."/>
            <person name="Tallon L."/>
            <person name="Sadzewicz L."/>
            <person name="Ott S."/>
            <person name="Zhao X."/>
            <person name="Nagaraj S."/>
            <person name="Vavikolanu K."/>
            <person name="Aluvathingal J."/>
            <person name="Nadendla S."/>
            <person name="Sichtig H."/>
        </authorList>
    </citation>
    <scope>NUCLEOTIDE SEQUENCE [LARGE SCALE GENOMIC DNA]</scope>
    <source>
        <strain evidence="7">FDAARGOS_390</strain>
    </source>
</reference>
<organism evidence="6 7">
    <name type="scientific">Burkholderia gladioli</name>
    <name type="common">Pseudomonas marginata</name>
    <name type="synonym">Phytomonas marginata</name>
    <dbReference type="NCBI Taxonomy" id="28095"/>
    <lineage>
        <taxon>Bacteria</taxon>
        <taxon>Pseudomonadati</taxon>
        <taxon>Pseudomonadota</taxon>
        <taxon>Betaproteobacteria</taxon>
        <taxon>Burkholderiales</taxon>
        <taxon>Burkholderiaceae</taxon>
        <taxon>Burkholderia</taxon>
    </lineage>
</organism>
<protein>
    <submittedName>
        <fullName evidence="6">LysR family transcriptional regulator</fullName>
    </submittedName>
</protein>
<dbReference type="Gene3D" id="1.10.10.10">
    <property type="entry name" value="Winged helix-like DNA-binding domain superfamily/Winged helix DNA-binding domain"/>
    <property type="match status" value="1"/>
</dbReference>
<comment type="similarity">
    <text evidence="1">Belongs to the LysR transcriptional regulatory family.</text>
</comment>
<evidence type="ECO:0000313" key="6">
    <source>
        <dbReference type="EMBL" id="PEH38820.1"/>
    </source>
</evidence>
<dbReference type="Proteomes" id="UP000220629">
    <property type="component" value="Unassembled WGS sequence"/>
</dbReference>
<dbReference type="InterPro" id="IPR000847">
    <property type="entry name" value="LysR_HTH_N"/>
</dbReference>
<dbReference type="CDD" id="cd08427">
    <property type="entry name" value="PBP2_LTTR_like_2"/>
    <property type="match status" value="1"/>
</dbReference>
<dbReference type="PANTHER" id="PTHR30126:SF40">
    <property type="entry name" value="HTH-TYPE TRANSCRIPTIONAL REGULATOR GLTR"/>
    <property type="match status" value="1"/>
</dbReference>
<gene>
    <name evidence="6" type="ORF">CRM94_31275</name>
</gene>
<dbReference type="AlphaFoldDB" id="A0A2A7S6H1"/>
<feature type="domain" description="HTH lysR-type" evidence="5">
    <location>
        <begin position="1"/>
        <end position="58"/>
    </location>
</feature>
<dbReference type="InterPro" id="IPR036388">
    <property type="entry name" value="WH-like_DNA-bd_sf"/>
</dbReference>
<dbReference type="InterPro" id="IPR005119">
    <property type="entry name" value="LysR_subst-bd"/>
</dbReference>
<sequence length="291" mass="32331">MDSRYLQSFVYVVELGSIAEAARRLDLTPAAVAQRVKMLEQELGAQLVRRSGRTVATTEAGERILERSRAILHDIRDLKSDLADSASLAGQLRLGGMATMMTAFIPGVLAELLARHPGIDFYLEPGTSLDLYRKVVNGDLDAALVAHPLFNIPKNCDWHTFREEALVLLTPAAMRVTDPHRTLRGEPFIRYDRNVVGGQLADSYLRQHGIHTNQRCELDGLAAIAALVDRKLGVSLVPDWNLRPLTELSLAKWSLPHAFMKRQVGLIWNRSSARVRLVQAFLGVAAERPID</sequence>
<name>A0A2A7S6H1_BURGA</name>
<keyword evidence="4" id="KW-0804">Transcription</keyword>
<dbReference type="EMBL" id="PDDY01000004">
    <property type="protein sequence ID" value="PEH38820.1"/>
    <property type="molecule type" value="Genomic_DNA"/>
</dbReference>
<dbReference type="PANTHER" id="PTHR30126">
    <property type="entry name" value="HTH-TYPE TRANSCRIPTIONAL REGULATOR"/>
    <property type="match status" value="1"/>
</dbReference>
<evidence type="ECO:0000256" key="4">
    <source>
        <dbReference type="ARBA" id="ARBA00023163"/>
    </source>
</evidence>
<dbReference type="GO" id="GO:0000976">
    <property type="term" value="F:transcription cis-regulatory region binding"/>
    <property type="evidence" value="ECO:0007669"/>
    <property type="project" value="TreeGrafter"/>
</dbReference>
<dbReference type="Gene3D" id="3.40.190.290">
    <property type="match status" value="1"/>
</dbReference>
<evidence type="ECO:0000256" key="3">
    <source>
        <dbReference type="ARBA" id="ARBA00023125"/>
    </source>
</evidence>
<dbReference type="SUPFAM" id="SSF46785">
    <property type="entry name" value="Winged helix' DNA-binding domain"/>
    <property type="match status" value="1"/>
</dbReference>
<dbReference type="Pfam" id="PF00126">
    <property type="entry name" value="HTH_1"/>
    <property type="match status" value="1"/>
</dbReference>
<evidence type="ECO:0000259" key="5">
    <source>
        <dbReference type="PROSITE" id="PS50931"/>
    </source>
</evidence>
<dbReference type="PROSITE" id="PS50931">
    <property type="entry name" value="HTH_LYSR"/>
    <property type="match status" value="1"/>
</dbReference>
<proteinExistence type="inferred from homology"/>
<evidence type="ECO:0000256" key="2">
    <source>
        <dbReference type="ARBA" id="ARBA00023015"/>
    </source>
</evidence>
<dbReference type="FunFam" id="1.10.10.10:FF:000001">
    <property type="entry name" value="LysR family transcriptional regulator"/>
    <property type="match status" value="1"/>
</dbReference>
<dbReference type="GO" id="GO:0003700">
    <property type="term" value="F:DNA-binding transcription factor activity"/>
    <property type="evidence" value="ECO:0007669"/>
    <property type="project" value="InterPro"/>
</dbReference>
<dbReference type="InterPro" id="IPR036390">
    <property type="entry name" value="WH_DNA-bd_sf"/>
</dbReference>
<evidence type="ECO:0000256" key="1">
    <source>
        <dbReference type="ARBA" id="ARBA00009437"/>
    </source>
</evidence>
<keyword evidence="3" id="KW-0238">DNA-binding</keyword>
<evidence type="ECO:0000313" key="7">
    <source>
        <dbReference type="Proteomes" id="UP000220629"/>
    </source>
</evidence>
<dbReference type="Pfam" id="PF03466">
    <property type="entry name" value="LysR_substrate"/>
    <property type="match status" value="1"/>
</dbReference>